<reference evidence="3" key="2">
    <citation type="submission" date="2015-01" db="EMBL/GenBank/DDBJ databases">
        <title>Evolutionary Origins and Diversification of the Mycorrhizal Mutualists.</title>
        <authorList>
            <consortium name="DOE Joint Genome Institute"/>
            <consortium name="Mycorrhizal Genomics Consortium"/>
            <person name="Kohler A."/>
            <person name="Kuo A."/>
            <person name="Nagy L.G."/>
            <person name="Floudas D."/>
            <person name="Copeland A."/>
            <person name="Barry K.W."/>
            <person name="Cichocki N."/>
            <person name="Veneault-Fourrey C."/>
            <person name="LaButti K."/>
            <person name="Lindquist E.A."/>
            <person name="Lipzen A."/>
            <person name="Lundell T."/>
            <person name="Morin E."/>
            <person name="Murat C."/>
            <person name="Riley R."/>
            <person name="Ohm R."/>
            <person name="Sun H."/>
            <person name="Tunlid A."/>
            <person name="Henrissat B."/>
            <person name="Grigoriev I.V."/>
            <person name="Hibbett D.S."/>
            <person name="Martin F."/>
        </authorList>
    </citation>
    <scope>NUCLEOTIDE SEQUENCE [LARGE SCALE GENOMIC DNA]</scope>
    <source>
        <strain evidence="3">F 1598</strain>
    </source>
</reference>
<evidence type="ECO:0000313" key="3">
    <source>
        <dbReference type="Proteomes" id="UP000054166"/>
    </source>
</evidence>
<accession>A0A0C3F5C4</accession>
<proteinExistence type="predicted"/>
<gene>
    <name evidence="2" type="ORF">PILCRDRAFT_10069</name>
</gene>
<dbReference type="STRING" id="765440.A0A0C3F5C4"/>
<name>A0A0C3F5C4_PILCF</name>
<dbReference type="GO" id="GO:0031267">
    <property type="term" value="F:small GTPase binding"/>
    <property type="evidence" value="ECO:0007669"/>
    <property type="project" value="InterPro"/>
</dbReference>
<feature type="domain" description="Exportin-2 C-terminal" evidence="1">
    <location>
        <begin position="18"/>
        <end position="78"/>
    </location>
</feature>
<dbReference type="InterPro" id="IPR005043">
    <property type="entry name" value="XPO2_C"/>
</dbReference>
<protein>
    <recommendedName>
        <fullName evidence="1">Exportin-2 C-terminal domain-containing protein</fullName>
    </recommendedName>
</protein>
<keyword evidence="3" id="KW-1185">Reference proteome</keyword>
<dbReference type="HOGENOM" id="CLU_2606873_0_0_1"/>
<reference evidence="2 3" key="1">
    <citation type="submission" date="2014-04" db="EMBL/GenBank/DDBJ databases">
        <authorList>
            <consortium name="DOE Joint Genome Institute"/>
            <person name="Kuo A."/>
            <person name="Tarkka M."/>
            <person name="Buscot F."/>
            <person name="Kohler A."/>
            <person name="Nagy L.G."/>
            <person name="Floudas D."/>
            <person name="Copeland A."/>
            <person name="Barry K.W."/>
            <person name="Cichocki N."/>
            <person name="Veneault-Fourrey C."/>
            <person name="LaButti K."/>
            <person name="Lindquist E.A."/>
            <person name="Lipzen A."/>
            <person name="Lundell T."/>
            <person name="Morin E."/>
            <person name="Murat C."/>
            <person name="Sun H."/>
            <person name="Tunlid A."/>
            <person name="Henrissat B."/>
            <person name="Grigoriev I.V."/>
            <person name="Hibbett D.S."/>
            <person name="Martin F."/>
            <person name="Nordberg H.P."/>
            <person name="Cantor M.N."/>
            <person name="Hua S.X."/>
        </authorList>
    </citation>
    <scope>NUCLEOTIDE SEQUENCE [LARGE SCALE GENOMIC DNA]</scope>
    <source>
        <strain evidence="2 3">F 1598</strain>
    </source>
</reference>
<evidence type="ECO:0000313" key="2">
    <source>
        <dbReference type="EMBL" id="KIM79900.1"/>
    </source>
</evidence>
<organism evidence="2 3">
    <name type="scientific">Piloderma croceum (strain F 1598)</name>
    <dbReference type="NCBI Taxonomy" id="765440"/>
    <lineage>
        <taxon>Eukaryota</taxon>
        <taxon>Fungi</taxon>
        <taxon>Dikarya</taxon>
        <taxon>Basidiomycota</taxon>
        <taxon>Agaricomycotina</taxon>
        <taxon>Agaricomycetes</taxon>
        <taxon>Agaricomycetidae</taxon>
        <taxon>Atheliales</taxon>
        <taxon>Atheliaceae</taxon>
        <taxon>Piloderma</taxon>
    </lineage>
</organism>
<dbReference type="Pfam" id="PF03378">
    <property type="entry name" value="CAS_CSE1"/>
    <property type="match status" value="1"/>
</dbReference>
<dbReference type="EMBL" id="KN833007">
    <property type="protein sequence ID" value="KIM79900.1"/>
    <property type="molecule type" value="Genomic_DNA"/>
</dbReference>
<evidence type="ECO:0000259" key="1">
    <source>
        <dbReference type="Pfam" id="PF03378"/>
    </source>
</evidence>
<dbReference type="AlphaFoldDB" id="A0A0C3F5C4"/>
<dbReference type="InParanoid" id="A0A0C3F5C4"/>
<dbReference type="Proteomes" id="UP000054166">
    <property type="component" value="Unassembled WGS sequence"/>
</dbReference>
<sequence>MSSDAFPGTEMHVYRSVSGTPTTLPMFKWALLGPFTIIIRRKIEQYIPYLSETHAQMLELHTTYIPTSYRSLLPFLLQT</sequence>